<dbReference type="OrthoDB" id="275582at2759"/>
<evidence type="ECO:0000313" key="5">
    <source>
        <dbReference type="EMBL" id="CAH2351610.1"/>
    </source>
</evidence>
<dbReference type="InterPro" id="IPR013025">
    <property type="entry name" value="Ribosomal_uL23-like"/>
</dbReference>
<dbReference type="PANTHER" id="PTHR12059:SF5">
    <property type="entry name" value="LARGE RIBOSOMAL SUBUNIT PROTEIN UL23M"/>
    <property type="match status" value="1"/>
</dbReference>
<comment type="caution">
    <text evidence="5">The sequence shown here is derived from an EMBL/GenBank/DDBJ whole genome shotgun (WGS) entry which is preliminary data.</text>
</comment>
<evidence type="ECO:0000256" key="2">
    <source>
        <dbReference type="ARBA" id="ARBA00022980"/>
    </source>
</evidence>
<evidence type="ECO:0000313" key="6">
    <source>
        <dbReference type="Proteomes" id="UP000837801"/>
    </source>
</evidence>
<dbReference type="InterPro" id="IPR012677">
    <property type="entry name" value="Nucleotide-bd_a/b_plait_sf"/>
</dbReference>
<dbReference type="EMBL" id="CAKXYY010000004">
    <property type="protein sequence ID" value="CAH2351610.1"/>
    <property type="molecule type" value="Genomic_DNA"/>
</dbReference>
<dbReference type="GO" id="GO:0005762">
    <property type="term" value="C:mitochondrial large ribosomal subunit"/>
    <property type="evidence" value="ECO:0007669"/>
    <property type="project" value="TreeGrafter"/>
</dbReference>
<dbReference type="AlphaFoldDB" id="A0A9P0QLV7"/>
<keyword evidence="6" id="KW-1185">Reference proteome</keyword>
<evidence type="ECO:0000256" key="1">
    <source>
        <dbReference type="ARBA" id="ARBA00006700"/>
    </source>
</evidence>
<comment type="similarity">
    <text evidence="1">Belongs to the universal ribosomal protein uL23 family.</text>
</comment>
<proteinExistence type="inferred from homology"/>
<evidence type="ECO:0000256" key="3">
    <source>
        <dbReference type="ARBA" id="ARBA00023274"/>
    </source>
</evidence>
<dbReference type="InterPro" id="IPR012678">
    <property type="entry name" value="Ribosomal_uL23/eL15/eS24_sf"/>
</dbReference>
<reference evidence="5" key="1">
    <citation type="submission" date="2022-03" db="EMBL/GenBank/DDBJ databases">
        <authorList>
            <person name="Legras J.-L."/>
            <person name="Devillers H."/>
            <person name="Grondin C."/>
        </authorList>
    </citation>
    <scope>NUCLEOTIDE SEQUENCE</scope>
    <source>
        <strain evidence="5">CLIB 1423</strain>
    </source>
</reference>
<keyword evidence="3" id="KW-0687">Ribonucleoprotein</keyword>
<dbReference type="Gene3D" id="3.30.70.330">
    <property type="match status" value="1"/>
</dbReference>
<dbReference type="SUPFAM" id="SSF54189">
    <property type="entry name" value="Ribosomal proteins S24e, L23 and L15e"/>
    <property type="match status" value="1"/>
</dbReference>
<dbReference type="PANTHER" id="PTHR12059">
    <property type="entry name" value="RIBOSOMAL PROTEIN L23-RELATED"/>
    <property type="match status" value="1"/>
</dbReference>
<dbReference type="Proteomes" id="UP000837801">
    <property type="component" value="Unassembled WGS sequence"/>
</dbReference>
<keyword evidence="2 5" id="KW-0689">Ribosomal protein</keyword>
<dbReference type="FunFam" id="3.30.70.330:FF:000614">
    <property type="entry name" value="Mrp20p"/>
    <property type="match status" value="1"/>
</dbReference>
<gene>
    <name evidence="5" type="ORF">CLIB1423_04S01948</name>
</gene>
<dbReference type="Pfam" id="PF00276">
    <property type="entry name" value="Ribosomal_L23"/>
    <property type="match status" value="1"/>
</dbReference>
<sequence>MSSFWNAIRFAHFKPLKNYPKINVNDVTLDRPALQKGPIRRKLISQEVTDSLFPATEITRLYKEAGKPIPRKFNTKSELISRRNFEFQQEAFRTGDAHFRLGEKNVYFPKARIVLLRPNAKHTPYQAKFLVPRNFNRLDLRDYLFHVYGLRALNVTVQLLHTKWTRNRHDYARFRGPQFKKMTIDMEEPFIWPEVPKELAEEAQTVRDNQIKVIEHNFKKGSDKKNKPKAFDGLYVRPKLADNFVPRSTRDKGAKELENFNRKSEEVENKKVLSQFLNL</sequence>
<dbReference type="GO" id="GO:0003735">
    <property type="term" value="F:structural constituent of ribosome"/>
    <property type="evidence" value="ECO:0007669"/>
    <property type="project" value="InterPro"/>
</dbReference>
<dbReference type="GO" id="GO:0032543">
    <property type="term" value="P:mitochondrial translation"/>
    <property type="evidence" value="ECO:0007669"/>
    <property type="project" value="TreeGrafter"/>
</dbReference>
<evidence type="ECO:0000256" key="4">
    <source>
        <dbReference type="ARBA" id="ARBA00039977"/>
    </source>
</evidence>
<name>A0A9P0QLV7_9ASCO</name>
<protein>
    <recommendedName>
        <fullName evidence="4">Large ribosomal subunit protein uL23m</fullName>
    </recommendedName>
</protein>
<accession>A0A9P0QLV7</accession>
<organism evidence="5 6">
    <name type="scientific">[Candida] railenensis</name>
    <dbReference type="NCBI Taxonomy" id="45579"/>
    <lineage>
        <taxon>Eukaryota</taxon>
        <taxon>Fungi</taxon>
        <taxon>Dikarya</taxon>
        <taxon>Ascomycota</taxon>
        <taxon>Saccharomycotina</taxon>
        <taxon>Pichiomycetes</taxon>
        <taxon>Debaryomycetaceae</taxon>
        <taxon>Kurtzmaniella</taxon>
    </lineage>
</organism>